<keyword evidence="3" id="KW-0479">Metal-binding</keyword>
<dbReference type="SFLD" id="SFLDS00029">
    <property type="entry name" value="Radical_SAM"/>
    <property type="match status" value="1"/>
</dbReference>
<dbReference type="Pfam" id="PF02310">
    <property type="entry name" value="B12-binding"/>
    <property type="match status" value="1"/>
</dbReference>
<name>A0ABT4BU71_9FIRM</name>
<dbReference type="InterPro" id="IPR006638">
    <property type="entry name" value="Elp3/MiaA/NifB-like_rSAM"/>
</dbReference>
<dbReference type="InterPro" id="IPR051198">
    <property type="entry name" value="BchE-like"/>
</dbReference>
<dbReference type="Proteomes" id="UP001082703">
    <property type="component" value="Unassembled WGS sequence"/>
</dbReference>
<protein>
    <submittedName>
        <fullName evidence="8">DUF4080 domain-containing protein</fullName>
    </submittedName>
</protein>
<evidence type="ECO:0000256" key="3">
    <source>
        <dbReference type="ARBA" id="ARBA00022723"/>
    </source>
</evidence>
<evidence type="ECO:0000256" key="2">
    <source>
        <dbReference type="ARBA" id="ARBA00022691"/>
    </source>
</evidence>
<feature type="domain" description="B12-binding" evidence="6">
    <location>
        <begin position="6"/>
        <end position="142"/>
    </location>
</feature>
<dbReference type="Gene3D" id="3.40.50.280">
    <property type="entry name" value="Cobalamin-binding domain"/>
    <property type="match status" value="1"/>
</dbReference>
<proteinExistence type="predicted"/>
<dbReference type="InterPro" id="IPR023404">
    <property type="entry name" value="rSAM_horseshoe"/>
</dbReference>
<dbReference type="EMBL" id="JAPOHA010000008">
    <property type="protein sequence ID" value="MCY1714454.1"/>
    <property type="molecule type" value="Genomic_DNA"/>
</dbReference>
<feature type="domain" description="Radical SAM core" evidence="7">
    <location>
        <begin position="178"/>
        <end position="409"/>
    </location>
</feature>
<organism evidence="8 9">
    <name type="scientific">Caproiciproducens galactitolivorans</name>
    <dbReference type="NCBI Taxonomy" id="642589"/>
    <lineage>
        <taxon>Bacteria</taxon>
        <taxon>Bacillati</taxon>
        <taxon>Bacillota</taxon>
        <taxon>Clostridia</taxon>
        <taxon>Eubacteriales</taxon>
        <taxon>Acutalibacteraceae</taxon>
        <taxon>Caproiciproducens</taxon>
    </lineage>
</organism>
<keyword evidence="9" id="KW-1185">Reference proteome</keyword>
<dbReference type="SUPFAM" id="SSF102114">
    <property type="entry name" value="Radical SAM enzymes"/>
    <property type="match status" value="1"/>
</dbReference>
<dbReference type="Gene3D" id="3.80.30.20">
    <property type="entry name" value="tm_1862 like domain"/>
    <property type="match status" value="1"/>
</dbReference>
<dbReference type="PANTHER" id="PTHR43409:SF16">
    <property type="entry name" value="SLR0320 PROTEIN"/>
    <property type="match status" value="1"/>
</dbReference>
<evidence type="ECO:0000259" key="7">
    <source>
        <dbReference type="PROSITE" id="PS51918"/>
    </source>
</evidence>
<reference evidence="8 9" key="1">
    <citation type="submission" date="2022-11" db="EMBL/GenBank/DDBJ databases">
        <authorList>
            <person name="Caiyu Z."/>
        </authorList>
    </citation>
    <scope>NUCLEOTIDE SEQUENCE [LARGE SCALE GENOMIC DNA]</scope>
    <source>
        <strain evidence="8 9">YR-4</strain>
    </source>
</reference>
<dbReference type="Pfam" id="PF04055">
    <property type="entry name" value="Radical_SAM"/>
    <property type="match status" value="1"/>
</dbReference>
<dbReference type="Pfam" id="PF13311">
    <property type="entry name" value="DUF4080"/>
    <property type="match status" value="1"/>
</dbReference>
<dbReference type="InterPro" id="IPR058240">
    <property type="entry name" value="rSAM_sf"/>
</dbReference>
<dbReference type="PANTHER" id="PTHR43409">
    <property type="entry name" value="ANAEROBIC MAGNESIUM-PROTOPORPHYRIN IX MONOMETHYL ESTER CYCLASE-RELATED"/>
    <property type="match status" value="1"/>
</dbReference>
<evidence type="ECO:0000256" key="4">
    <source>
        <dbReference type="ARBA" id="ARBA00023004"/>
    </source>
</evidence>
<sequence length="573" mass="63961">MNEKTLKAAICVLNSQYIHSSLAPWCLLAGVEAYCDSGITAEVIEGTINEKMEDAAQRIIAWNPDVISFSCYIWNISETKQLIKLIKSRLPDAIILLGGPEVSYNAQAVLREEPLVDYVISGEGETPYALLLNAILHGKEVRKIPGVCYRKEGKIIVVPPNTPAEEPPSPYTQSYFDSLKGRIAYLETSRGCPYSCAFCLSGRCGSVRYFDLNRAKREILQLAKSGTQTVKLVDRTFNANRKRADELFRFIIQNYGTEIPEGVCFHFEIAGDILEEETIRLLSGAPVGAMQMEIGLQSFNARTLEAIHRKTDVERLKRNIQSLVSNANMHIHIDLIAGLPFEGWDSFAESFNTAYALRPNMLQLGFLKLLYGAPMRENPQEFPCHFSQEPPYEVEETPWLTAQELAGLRHTADAVERLYNSGRFRRTLAYVLEKSGLSPFGLFSQFGAFSAEKGTEKIPLDDYTGLVFDYFSSQPGVDRTVLRDTMACDRISTNASGRLPAVLRVKDDALKKAIIALESREGKPQKGIKRGYALLYSRPGLIYADYQNKNPITGEYPLHEAAVGQPPGNAEMQ</sequence>
<keyword evidence="2" id="KW-0949">S-adenosyl-L-methionine</keyword>
<evidence type="ECO:0000259" key="6">
    <source>
        <dbReference type="PROSITE" id="PS51332"/>
    </source>
</evidence>
<dbReference type="SUPFAM" id="SSF52242">
    <property type="entry name" value="Cobalamin (vitamin B12)-binding domain"/>
    <property type="match status" value="1"/>
</dbReference>
<dbReference type="PROSITE" id="PS51332">
    <property type="entry name" value="B12_BINDING"/>
    <property type="match status" value="1"/>
</dbReference>
<accession>A0ABT4BU71</accession>
<evidence type="ECO:0000313" key="9">
    <source>
        <dbReference type="Proteomes" id="UP001082703"/>
    </source>
</evidence>
<dbReference type="InterPro" id="IPR007197">
    <property type="entry name" value="rSAM"/>
</dbReference>
<gene>
    <name evidence="8" type="ORF">OUY18_09320</name>
</gene>
<dbReference type="RefSeq" id="WP_268058502.1">
    <property type="nucleotide sequence ID" value="NZ_JAPOHA010000008.1"/>
</dbReference>
<keyword evidence="5" id="KW-0411">Iron-sulfur</keyword>
<dbReference type="CDD" id="cd01335">
    <property type="entry name" value="Radical_SAM"/>
    <property type="match status" value="1"/>
</dbReference>
<keyword evidence="4" id="KW-0408">Iron</keyword>
<dbReference type="InterPro" id="IPR025288">
    <property type="entry name" value="DUF4080"/>
</dbReference>
<evidence type="ECO:0000256" key="5">
    <source>
        <dbReference type="ARBA" id="ARBA00023014"/>
    </source>
</evidence>
<dbReference type="PROSITE" id="PS51918">
    <property type="entry name" value="RADICAL_SAM"/>
    <property type="match status" value="1"/>
</dbReference>
<comment type="caution">
    <text evidence="8">The sequence shown here is derived from an EMBL/GenBank/DDBJ whole genome shotgun (WGS) entry which is preliminary data.</text>
</comment>
<dbReference type="SMART" id="SM00729">
    <property type="entry name" value="Elp3"/>
    <property type="match status" value="1"/>
</dbReference>
<comment type="cofactor">
    <cofactor evidence="1">
        <name>[4Fe-4S] cluster</name>
        <dbReference type="ChEBI" id="CHEBI:49883"/>
    </cofactor>
</comment>
<dbReference type="CDD" id="cd02068">
    <property type="entry name" value="radical_SAM_B12_BD"/>
    <property type="match status" value="1"/>
</dbReference>
<dbReference type="InterPro" id="IPR036724">
    <property type="entry name" value="Cobalamin-bd_sf"/>
</dbReference>
<evidence type="ECO:0000313" key="8">
    <source>
        <dbReference type="EMBL" id="MCY1714454.1"/>
    </source>
</evidence>
<evidence type="ECO:0000256" key="1">
    <source>
        <dbReference type="ARBA" id="ARBA00001966"/>
    </source>
</evidence>
<dbReference type="InterPro" id="IPR034466">
    <property type="entry name" value="Methyltransferase_Class_B"/>
</dbReference>
<dbReference type="InterPro" id="IPR006158">
    <property type="entry name" value="Cobalamin-bd"/>
</dbReference>
<dbReference type="SFLD" id="SFLDG01123">
    <property type="entry name" value="methyltransferase_(Class_B)"/>
    <property type="match status" value="1"/>
</dbReference>
<dbReference type="SFLD" id="SFLDG01082">
    <property type="entry name" value="B12-binding_domain_containing"/>
    <property type="match status" value="1"/>
</dbReference>